<dbReference type="SUPFAM" id="SSF53474">
    <property type="entry name" value="alpha/beta-Hydrolases"/>
    <property type="match status" value="1"/>
</dbReference>
<dbReference type="PANTHER" id="PTHR45908:SF18">
    <property type="entry name" value="FUNGAL LIPASE-LIKE DOMAIN-CONTAINING PROTEIN"/>
    <property type="match status" value="1"/>
</dbReference>
<protein>
    <submittedName>
        <fullName evidence="1">Uncharacterized protein</fullName>
    </submittedName>
</protein>
<keyword evidence="2" id="KW-1185">Reference proteome</keyword>
<evidence type="ECO:0000313" key="1">
    <source>
        <dbReference type="EMBL" id="PAV82189.1"/>
    </source>
</evidence>
<proteinExistence type="predicted"/>
<dbReference type="Proteomes" id="UP000218231">
    <property type="component" value="Unassembled WGS sequence"/>
</dbReference>
<dbReference type="Gene3D" id="3.40.50.1820">
    <property type="entry name" value="alpha/beta hydrolase"/>
    <property type="match status" value="1"/>
</dbReference>
<reference evidence="1 2" key="1">
    <citation type="journal article" date="2017" name="Curr. Biol.">
        <title>Genome architecture and evolution of a unichromosomal asexual nematode.</title>
        <authorList>
            <person name="Fradin H."/>
            <person name="Zegar C."/>
            <person name="Gutwein M."/>
            <person name="Lucas J."/>
            <person name="Kovtun M."/>
            <person name="Corcoran D."/>
            <person name="Baugh L.R."/>
            <person name="Kiontke K."/>
            <person name="Gunsalus K."/>
            <person name="Fitch D.H."/>
            <person name="Piano F."/>
        </authorList>
    </citation>
    <scope>NUCLEOTIDE SEQUENCE [LARGE SCALE GENOMIC DNA]</scope>
    <source>
        <strain evidence="1">PF1309</strain>
    </source>
</reference>
<accession>A0A2A2L7P2</accession>
<sequence>MTPLIAAGYAPKGPQDCLKNQAATVQFYKDANVTCFPEGPETTCYAYTAFDSSKKVIILSFRGTTTLLQTIEEIEEYFKLTCIQ</sequence>
<organism evidence="1 2">
    <name type="scientific">Diploscapter pachys</name>
    <dbReference type="NCBI Taxonomy" id="2018661"/>
    <lineage>
        <taxon>Eukaryota</taxon>
        <taxon>Metazoa</taxon>
        <taxon>Ecdysozoa</taxon>
        <taxon>Nematoda</taxon>
        <taxon>Chromadorea</taxon>
        <taxon>Rhabditida</taxon>
        <taxon>Rhabditina</taxon>
        <taxon>Rhabditomorpha</taxon>
        <taxon>Rhabditoidea</taxon>
        <taxon>Rhabditidae</taxon>
        <taxon>Diploscapter</taxon>
    </lineage>
</organism>
<evidence type="ECO:0000313" key="2">
    <source>
        <dbReference type="Proteomes" id="UP000218231"/>
    </source>
</evidence>
<comment type="caution">
    <text evidence="1">The sequence shown here is derived from an EMBL/GenBank/DDBJ whole genome shotgun (WGS) entry which is preliminary data.</text>
</comment>
<gene>
    <name evidence="1" type="ORF">WR25_19264</name>
</gene>
<name>A0A2A2L7P2_9BILA</name>
<dbReference type="InterPro" id="IPR029058">
    <property type="entry name" value="AB_hydrolase_fold"/>
</dbReference>
<dbReference type="OrthoDB" id="5849286at2759"/>
<dbReference type="EMBL" id="LIAE01007076">
    <property type="protein sequence ID" value="PAV82187.1"/>
    <property type="molecule type" value="Genomic_DNA"/>
</dbReference>
<dbReference type="AlphaFoldDB" id="A0A2A2L7P2"/>
<dbReference type="EMBL" id="LIAE01007076">
    <property type="protein sequence ID" value="PAV82189.1"/>
    <property type="molecule type" value="Genomic_DNA"/>
</dbReference>
<dbReference type="PANTHER" id="PTHR45908">
    <property type="entry name" value="PROTEIN CBG11750-RELATED"/>
    <property type="match status" value="1"/>
</dbReference>